<feature type="region of interest" description="Disordered" evidence="1">
    <location>
        <begin position="45"/>
        <end position="74"/>
    </location>
</feature>
<organism evidence="3">
    <name type="scientific">Grosmannia clavigera (strain kw1407 / UAMH 11150)</name>
    <name type="common">Blue stain fungus</name>
    <name type="synonym">Graphiocladiella clavigera</name>
    <dbReference type="NCBI Taxonomy" id="655863"/>
    <lineage>
        <taxon>Eukaryota</taxon>
        <taxon>Fungi</taxon>
        <taxon>Dikarya</taxon>
        <taxon>Ascomycota</taxon>
        <taxon>Pezizomycotina</taxon>
        <taxon>Sordariomycetes</taxon>
        <taxon>Sordariomycetidae</taxon>
        <taxon>Ophiostomatales</taxon>
        <taxon>Ophiostomataceae</taxon>
        <taxon>Leptographium</taxon>
    </lineage>
</organism>
<evidence type="ECO:0000256" key="1">
    <source>
        <dbReference type="SAM" id="MobiDB-lite"/>
    </source>
</evidence>
<reference evidence="2 3" key="1">
    <citation type="journal article" date="2011" name="Proc. Natl. Acad. Sci. U.S.A.">
        <title>Genome and transcriptome analyses of the mountain pine beetle-fungal symbiont Grosmannia clavigera, a lodgepole pine pathogen.</title>
        <authorList>
            <person name="DiGuistini S."/>
            <person name="Wang Y."/>
            <person name="Liao N.Y."/>
            <person name="Taylor G."/>
            <person name="Tanguay P."/>
            <person name="Feau N."/>
            <person name="Henrissat B."/>
            <person name="Chan S.K."/>
            <person name="Hesse-Orce U."/>
            <person name="Alamouti S.M."/>
            <person name="Tsui C.K.M."/>
            <person name="Docking R.T."/>
            <person name="Levasseur A."/>
            <person name="Haridas S."/>
            <person name="Robertson G."/>
            <person name="Birol I."/>
            <person name="Holt R.A."/>
            <person name="Marra M.A."/>
            <person name="Hamelin R.C."/>
            <person name="Hirst M."/>
            <person name="Jones S.J.M."/>
            <person name="Bohlmann J."/>
            <person name="Breuil C."/>
        </authorList>
    </citation>
    <scope>NUCLEOTIDE SEQUENCE [LARGE SCALE GENOMIC DNA]</scope>
    <source>
        <strain evidence="3">kw1407 / UAMH 11150</strain>
    </source>
</reference>
<dbReference type="AlphaFoldDB" id="F0XFU2"/>
<name>F0XFU2_GROCL</name>
<proteinExistence type="predicted"/>
<evidence type="ECO:0000313" key="3">
    <source>
        <dbReference type="Proteomes" id="UP000007796"/>
    </source>
</evidence>
<sequence length="74" mass="7803">MFACHTGIRRQTAKLLIGASLPLSQQQQQLSRLQAMWLADQKVEGGGRGGSECSKSTGSSSGGIALATMPDKIR</sequence>
<dbReference type="GeneID" id="25974247"/>
<dbReference type="InParanoid" id="F0XFU2"/>
<dbReference type="HOGENOM" id="CLU_2688059_0_0_1"/>
<dbReference type="RefSeq" id="XP_014173930.1">
    <property type="nucleotide sequence ID" value="XM_014318455.1"/>
</dbReference>
<gene>
    <name evidence="2" type="ORF">CMQ_1376</name>
</gene>
<dbReference type="EMBL" id="GL629765">
    <property type="protein sequence ID" value="EFX04448.1"/>
    <property type="molecule type" value="Genomic_DNA"/>
</dbReference>
<protein>
    <submittedName>
        <fullName evidence="2">Uncharacterized protein</fullName>
    </submittedName>
</protein>
<feature type="compositionally biased region" description="Low complexity" evidence="1">
    <location>
        <begin position="51"/>
        <end position="63"/>
    </location>
</feature>
<accession>F0XFU2</accession>
<evidence type="ECO:0000313" key="2">
    <source>
        <dbReference type="EMBL" id="EFX04448.1"/>
    </source>
</evidence>
<keyword evidence="3" id="KW-1185">Reference proteome</keyword>
<dbReference type="Proteomes" id="UP000007796">
    <property type="component" value="Unassembled WGS sequence"/>
</dbReference>